<comment type="similarity">
    <text evidence="1">Belongs to the IF-3 family.</text>
</comment>
<dbReference type="InterPro" id="IPR036788">
    <property type="entry name" value="T_IF-3_C_sf"/>
</dbReference>
<evidence type="ECO:0000256" key="2">
    <source>
        <dbReference type="ARBA" id="ARBA00022540"/>
    </source>
</evidence>
<dbReference type="InterPro" id="IPR001288">
    <property type="entry name" value="Translation_initiation_fac_3"/>
</dbReference>
<keyword evidence="6" id="KW-1185">Reference proteome</keyword>
<evidence type="ECO:0000256" key="4">
    <source>
        <dbReference type="SAM" id="MobiDB-lite"/>
    </source>
</evidence>
<evidence type="ECO:0000313" key="6">
    <source>
        <dbReference type="Proteomes" id="UP000054097"/>
    </source>
</evidence>
<name>A0A0C2X266_SERVB</name>
<feature type="compositionally biased region" description="Polar residues" evidence="4">
    <location>
        <begin position="200"/>
        <end position="209"/>
    </location>
</feature>
<evidence type="ECO:0000256" key="1">
    <source>
        <dbReference type="ARBA" id="ARBA00005439"/>
    </source>
</evidence>
<gene>
    <name evidence="5" type="ORF">M408DRAFT_217215</name>
</gene>
<proteinExistence type="inferred from homology"/>
<dbReference type="HOGENOM" id="CLU_062478_2_0_1"/>
<dbReference type="PANTHER" id="PTHR10938:SF0">
    <property type="entry name" value="TRANSLATION INITIATION FACTOR IF-3, MITOCHONDRIAL"/>
    <property type="match status" value="1"/>
</dbReference>
<keyword evidence="3" id="KW-0648">Protein biosynthesis</keyword>
<dbReference type="GO" id="GO:0032790">
    <property type="term" value="P:ribosome disassembly"/>
    <property type="evidence" value="ECO:0007669"/>
    <property type="project" value="TreeGrafter"/>
</dbReference>
<dbReference type="Gene3D" id="3.30.110.10">
    <property type="entry name" value="Translation initiation factor 3 (IF-3), C-terminal domain"/>
    <property type="match status" value="1"/>
</dbReference>
<protein>
    <recommendedName>
        <fullName evidence="7">Translation initiation factor 3 N-terminal domain-containing protein</fullName>
    </recommendedName>
</protein>
<dbReference type="Proteomes" id="UP000054097">
    <property type="component" value="Unassembled WGS sequence"/>
</dbReference>
<evidence type="ECO:0000256" key="3">
    <source>
        <dbReference type="ARBA" id="ARBA00022917"/>
    </source>
</evidence>
<dbReference type="STRING" id="933852.A0A0C2X266"/>
<dbReference type="EMBL" id="KN824280">
    <property type="protein sequence ID" value="KIM32348.1"/>
    <property type="molecule type" value="Genomic_DNA"/>
</dbReference>
<dbReference type="GO" id="GO:0003743">
    <property type="term" value="F:translation initiation factor activity"/>
    <property type="evidence" value="ECO:0007669"/>
    <property type="project" value="UniProtKB-KW"/>
</dbReference>
<evidence type="ECO:0008006" key="7">
    <source>
        <dbReference type="Google" id="ProtNLM"/>
    </source>
</evidence>
<dbReference type="GO" id="GO:0043022">
    <property type="term" value="F:ribosome binding"/>
    <property type="evidence" value="ECO:0007669"/>
    <property type="project" value="TreeGrafter"/>
</dbReference>
<feature type="region of interest" description="Disordered" evidence="4">
    <location>
        <begin position="192"/>
        <end position="218"/>
    </location>
</feature>
<organism evidence="5 6">
    <name type="scientific">Serendipita vermifera MAFF 305830</name>
    <dbReference type="NCBI Taxonomy" id="933852"/>
    <lineage>
        <taxon>Eukaryota</taxon>
        <taxon>Fungi</taxon>
        <taxon>Dikarya</taxon>
        <taxon>Basidiomycota</taxon>
        <taxon>Agaricomycotina</taxon>
        <taxon>Agaricomycetes</taxon>
        <taxon>Sebacinales</taxon>
        <taxon>Serendipitaceae</taxon>
        <taxon>Serendipita</taxon>
    </lineage>
</organism>
<dbReference type="AlphaFoldDB" id="A0A0C2X266"/>
<accession>A0A0C2X266</accession>
<dbReference type="GO" id="GO:0070124">
    <property type="term" value="P:mitochondrial translational initiation"/>
    <property type="evidence" value="ECO:0007669"/>
    <property type="project" value="TreeGrafter"/>
</dbReference>
<dbReference type="GO" id="GO:0005739">
    <property type="term" value="C:mitochondrion"/>
    <property type="evidence" value="ECO:0007669"/>
    <property type="project" value="TreeGrafter"/>
</dbReference>
<dbReference type="PANTHER" id="PTHR10938">
    <property type="entry name" value="TRANSLATION INITIATION FACTOR IF-3"/>
    <property type="match status" value="1"/>
</dbReference>
<dbReference type="SUPFAM" id="SSF55200">
    <property type="entry name" value="Translation initiation factor IF3, C-terminal domain"/>
    <property type="match status" value="1"/>
</dbReference>
<sequence>MFRILNRDLRHVFPHIRLATSQAGANRLINSKIPHQYVTVVQSDGKLSDDGPVRLASLLRQIDQTTEFIELVSTGDKALVKIRNKKQAIQQEKELKKKRVASRVVTKELQLSWVISKGDLAHKLAQARQYFQKGHLVTIQFIAKQGQLPPPPADCQRLIDQVHETLADVATMHRVANAGKGVTTRTIAQFFPREEKRPGGSTTTTTSQALPDDGPLPS</sequence>
<evidence type="ECO:0000313" key="5">
    <source>
        <dbReference type="EMBL" id="KIM32348.1"/>
    </source>
</evidence>
<dbReference type="OrthoDB" id="21573at2759"/>
<reference evidence="5 6" key="1">
    <citation type="submission" date="2014-04" db="EMBL/GenBank/DDBJ databases">
        <authorList>
            <consortium name="DOE Joint Genome Institute"/>
            <person name="Kuo A."/>
            <person name="Zuccaro A."/>
            <person name="Kohler A."/>
            <person name="Nagy L.G."/>
            <person name="Floudas D."/>
            <person name="Copeland A."/>
            <person name="Barry K.W."/>
            <person name="Cichocki N."/>
            <person name="Veneault-Fourrey C."/>
            <person name="LaButti K."/>
            <person name="Lindquist E.A."/>
            <person name="Lipzen A."/>
            <person name="Lundell T."/>
            <person name="Morin E."/>
            <person name="Murat C."/>
            <person name="Sun H."/>
            <person name="Tunlid A."/>
            <person name="Henrissat B."/>
            <person name="Grigoriev I.V."/>
            <person name="Hibbett D.S."/>
            <person name="Martin F."/>
            <person name="Nordberg H.P."/>
            <person name="Cantor M.N."/>
            <person name="Hua S.X."/>
        </authorList>
    </citation>
    <scope>NUCLEOTIDE SEQUENCE [LARGE SCALE GENOMIC DNA]</scope>
    <source>
        <strain evidence="5 6">MAFF 305830</strain>
    </source>
</reference>
<reference evidence="6" key="2">
    <citation type="submission" date="2015-01" db="EMBL/GenBank/DDBJ databases">
        <title>Evolutionary Origins and Diversification of the Mycorrhizal Mutualists.</title>
        <authorList>
            <consortium name="DOE Joint Genome Institute"/>
            <consortium name="Mycorrhizal Genomics Consortium"/>
            <person name="Kohler A."/>
            <person name="Kuo A."/>
            <person name="Nagy L.G."/>
            <person name="Floudas D."/>
            <person name="Copeland A."/>
            <person name="Barry K.W."/>
            <person name="Cichocki N."/>
            <person name="Veneault-Fourrey C."/>
            <person name="LaButti K."/>
            <person name="Lindquist E.A."/>
            <person name="Lipzen A."/>
            <person name="Lundell T."/>
            <person name="Morin E."/>
            <person name="Murat C."/>
            <person name="Riley R."/>
            <person name="Ohm R."/>
            <person name="Sun H."/>
            <person name="Tunlid A."/>
            <person name="Henrissat B."/>
            <person name="Grigoriev I.V."/>
            <person name="Hibbett D.S."/>
            <person name="Martin F."/>
        </authorList>
    </citation>
    <scope>NUCLEOTIDE SEQUENCE [LARGE SCALE GENOMIC DNA]</scope>
    <source>
        <strain evidence="6">MAFF 305830</strain>
    </source>
</reference>
<keyword evidence="2" id="KW-0396">Initiation factor</keyword>